<dbReference type="InterPro" id="IPR003594">
    <property type="entry name" value="HATPase_dom"/>
</dbReference>
<evidence type="ECO:0000256" key="7">
    <source>
        <dbReference type="ARBA" id="ARBA00023012"/>
    </source>
</evidence>
<evidence type="ECO:0000256" key="5">
    <source>
        <dbReference type="ARBA" id="ARBA00022777"/>
    </source>
</evidence>
<evidence type="ECO:0000256" key="4">
    <source>
        <dbReference type="ARBA" id="ARBA00022741"/>
    </source>
</evidence>
<proteinExistence type="predicted"/>
<keyword evidence="5 10" id="KW-0418">Kinase</keyword>
<feature type="transmembrane region" description="Helical" evidence="8">
    <location>
        <begin position="152"/>
        <end position="171"/>
    </location>
</feature>
<dbReference type="GO" id="GO:0016020">
    <property type="term" value="C:membrane"/>
    <property type="evidence" value="ECO:0007669"/>
    <property type="project" value="InterPro"/>
</dbReference>
<dbReference type="GO" id="GO:0046983">
    <property type="term" value="F:protein dimerization activity"/>
    <property type="evidence" value="ECO:0007669"/>
    <property type="project" value="InterPro"/>
</dbReference>
<dbReference type="RefSeq" id="WP_188172797.1">
    <property type="nucleotide sequence ID" value="NZ_JACVVD010000001.1"/>
</dbReference>
<protein>
    <recommendedName>
        <fullName evidence="2">histidine kinase</fullName>
        <ecNumber evidence="2">2.7.13.3</ecNumber>
    </recommendedName>
</protein>
<feature type="transmembrane region" description="Helical" evidence="8">
    <location>
        <begin position="218"/>
        <end position="242"/>
    </location>
</feature>
<keyword evidence="3" id="KW-0808">Transferase</keyword>
<dbReference type="Proteomes" id="UP000650466">
    <property type="component" value="Unassembled WGS sequence"/>
</dbReference>
<comment type="catalytic activity">
    <reaction evidence="1">
        <text>ATP + protein L-histidine = ADP + protein N-phospho-L-histidine.</text>
        <dbReference type="EC" id="2.7.13.3"/>
    </reaction>
</comment>
<dbReference type="GO" id="GO:0000155">
    <property type="term" value="F:phosphorelay sensor kinase activity"/>
    <property type="evidence" value="ECO:0007669"/>
    <property type="project" value="InterPro"/>
</dbReference>
<evidence type="ECO:0000256" key="2">
    <source>
        <dbReference type="ARBA" id="ARBA00012438"/>
    </source>
</evidence>
<feature type="transmembrane region" description="Helical" evidence="8">
    <location>
        <begin position="92"/>
        <end position="115"/>
    </location>
</feature>
<dbReference type="PANTHER" id="PTHR24421">
    <property type="entry name" value="NITRATE/NITRITE SENSOR PROTEIN NARX-RELATED"/>
    <property type="match status" value="1"/>
</dbReference>
<dbReference type="InterPro" id="IPR036890">
    <property type="entry name" value="HATPase_C_sf"/>
</dbReference>
<evidence type="ECO:0000256" key="3">
    <source>
        <dbReference type="ARBA" id="ARBA00022679"/>
    </source>
</evidence>
<evidence type="ECO:0000256" key="6">
    <source>
        <dbReference type="ARBA" id="ARBA00022840"/>
    </source>
</evidence>
<dbReference type="EMBL" id="JACVVD010000001">
    <property type="protein sequence ID" value="MBD0379006.1"/>
    <property type="molecule type" value="Genomic_DNA"/>
</dbReference>
<dbReference type="AlphaFoldDB" id="A0A926KL57"/>
<dbReference type="Gene3D" id="1.20.5.1930">
    <property type="match status" value="1"/>
</dbReference>
<keyword evidence="11" id="KW-1185">Reference proteome</keyword>
<feature type="transmembrane region" description="Helical" evidence="8">
    <location>
        <begin position="286"/>
        <end position="311"/>
    </location>
</feature>
<accession>A0A926KL57</accession>
<feature type="transmembrane region" description="Helical" evidence="8">
    <location>
        <begin position="317"/>
        <end position="334"/>
    </location>
</feature>
<evidence type="ECO:0000259" key="9">
    <source>
        <dbReference type="PROSITE" id="PS50109"/>
    </source>
</evidence>
<dbReference type="GO" id="GO:0005524">
    <property type="term" value="F:ATP binding"/>
    <property type="evidence" value="ECO:0007669"/>
    <property type="project" value="UniProtKB-KW"/>
</dbReference>
<keyword evidence="6" id="KW-0067">ATP-binding</keyword>
<dbReference type="CDD" id="cd16917">
    <property type="entry name" value="HATPase_UhpB-NarQ-NarX-like"/>
    <property type="match status" value="1"/>
</dbReference>
<reference evidence="10" key="1">
    <citation type="submission" date="2020-09" db="EMBL/GenBank/DDBJ databases">
        <title>Draft Genome Sequence of Paenibacillus sp. WST5.</title>
        <authorList>
            <person name="Bao Z."/>
        </authorList>
    </citation>
    <scope>NUCLEOTIDE SEQUENCE</scope>
    <source>
        <strain evidence="10">WST5</strain>
    </source>
</reference>
<dbReference type="InterPro" id="IPR011712">
    <property type="entry name" value="Sig_transdc_His_kin_sub3_dim/P"/>
</dbReference>
<dbReference type="PROSITE" id="PS50109">
    <property type="entry name" value="HIS_KIN"/>
    <property type="match status" value="1"/>
</dbReference>
<keyword evidence="8" id="KW-0812">Transmembrane</keyword>
<sequence>MAARLFVIGFSLITILCFASSIANYFEILRTECILEACGELGPPPTTVETLHRYNLTPESYAGALVMIDSALAFIFYTAAGIIFWKCKREMMGYLAILALVSYGSTFPALVYLASEGNWLLARWNDAAQAVGWMALFLFFLLFPNGRFSPRLTYVLFIPFCIIQLSGFMFPDTMLNLHHWSGSARIIVYAAAIGLMIYSQFYRYRKISASEQRQQTKWVVYGVSISFIGFIGVSAIFVYPAFAETPVTYLYLNGALHLFVAIIPFALTFAVLRHRLWDIDPLVNRTLVYGALSLAIVLIYSISVLYLSRLFRTEGNFFISLAATSVVAVLFVPIKERLQRVVNRMLKGRHDDPYSVLVELGDQLVKPIDPEAMLSVVASSIQDALRLPYAGISIRLNGQESLAAEVGKHKFEIHQFPIVHGGEELGMLLLSSRSAGEAFSAEDQKLLHVLLRQAGPIVHNVNMTFGNKLLAKDLQESRERLVLAREEERRQIRRNLHDDLAPRLMSLAFNVAAAEQYIKKSPDTAIELLEALRKTIRTTVDDIRTMVHDMRPPALDEFGLLGSVYARLDEVLKTSEQMSASTKSAPLQVSLHAPDELPALPAAVEVAAYRIITESLVNVVRHAQATYCEVHIQVHSSTELLIEVIDNGIGLPNQIKPSGNGGIGITSIRDRAAELGGQCIIERLESGGTRVKARLPFSQEAATI</sequence>
<feature type="transmembrane region" description="Helical" evidence="8">
    <location>
        <begin position="177"/>
        <end position="198"/>
    </location>
</feature>
<feature type="domain" description="Histidine kinase" evidence="9">
    <location>
        <begin position="610"/>
        <end position="699"/>
    </location>
</feature>
<organism evidence="10 11">
    <name type="scientific">Paenibacillus sedimenti</name>
    <dbReference type="NCBI Taxonomy" id="2770274"/>
    <lineage>
        <taxon>Bacteria</taxon>
        <taxon>Bacillati</taxon>
        <taxon>Bacillota</taxon>
        <taxon>Bacilli</taxon>
        <taxon>Bacillales</taxon>
        <taxon>Paenibacillaceae</taxon>
        <taxon>Paenibacillus</taxon>
    </lineage>
</organism>
<comment type="caution">
    <text evidence="10">The sequence shown here is derived from an EMBL/GenBank/DDBJ whole genome shotgun (WGS) entry which is preliminary data.</text>
</comment>
<keyword evidence="8" id="KW-0472">Membrane</keyword>
<dbReference type="Pfam" id="PF02518">
    <property type="entry name" value="HATPase_c"/>
    <property type="match status" value="1"/>
</dbReference>
<evidence type="ECO:0000256" key="1">
    <source>
        <dbReference type="ARBA" id="ARBA00000085"/>
    </source>
</evidence>
<dbReference type="InterPro" id="IPR050482">
    <property type="entry name" value="Sensor_HK_TwoCompSys"/>
</dbReference>
<dbReference type="EC" id="2.7.13.3" evidence="2"/>
<dbReference type="Gene3D" id="3.30.565.10">
    <property type="entry name" value="Histidine kinase-like ATPase, C-terminal domain"/>
    <property type="match status" value="1"/>
</dbReference>
<gene>
    <name evidence="10" type="ORF">ICC18_02570</name>
</gene>
<keyword evidence="8" id="KW-1133">Transmembrane helix</keyword>
<name>A0A926KL57_9BACL</name>
<evidence type="ECO:0000256" key="8">
    <source>
        <dbReference type="SAM" id="Phobius"/>
    </source>
</evidence>
<dbReference type="Pfam" id="PF07730">
    <property type="entry name" value="HisKA_3"/>
    <property type="match status" value="1"/>
</dbReference>
<feature type="transmembrane region" description="Helical" evidence="8">
    <location>
        <begin position="127"/>
        <end position="145"/>
    </location>
</feature>
<keyword evidence="4" id="KW-0547">Nucleotide-binding</keyword>
<dbReference type="PANTHER" id="PTHR24421:SF61">
    <property type="entry name" value="OXYGEN SENSOR HISTIDINE KINASE NREB"/>
    <property type="match status" value="1"/>
</dbReference>
<dbReference type="SMART" id="SM00387">
    <property type="entry name" value="HATPase_c"/>
    <property type="match status" value="1"/>
</dbReference>
<dbReference type="InterPro" id="IPR005467">
    <property type="entry name" value="His_kinase_dom"/>
</dbReference>
<evidence type="ECO:0000313" key="10">
    <source>
        <dbReference type="EMBL" id="MBD0379006.1"/>
    </source>
</evidence>
<feature type="transmembrane region" description="Helical" evidence="8">
    <location>
        <begin position="254"/>
        <end position="274"/>
    </location>
</feature>
<evidence type="ECO:0000313" key="11">
    <source>
        <dbReference type="Proteomes" id="UP000650466"/>
    </source>
</evidence>
<keyword evidence="7" id="KW-0902">Two-component regulatory system</keyword>
<dbReference type="SUPFAM" id="SSF55781">
    <property type="entry name" value="GAF domain-like"/>
    <property type="match status" value="1"/>
</dbReference>
<dbReference type="SUPFAM" id="SSF55874">
    <property type="entry name" value="ATPase domain of HSP90 chaperone/DNA topoisomerase II/histidine kinase"/>
    <property type="match status" value="1"/>
</dbReference>
<feature type="transmembrane region" description="Helical" evidence="8">
    <location>
        <begin position="61"/>
        <end position="85"/>
    </location>
</feature>